<evidence type="ECO:0000313" key="4">
    <source>
        <dbReference type="Proteomes" id="UP001054252"/>
    </source>
</evidence>
<feature type="transmembrane region" description="Helical" evidence="2">
    <location>
        <begin position="62"/>
        <end position="82"/>
    </location>
</feature>
<name>A0AAV5I2U4_9ROSI</name>
<feature type="region of interest" description="Disordered" evidence="1">
    <location>
        <begin position="111"/>
        <end position="135"/>
    </location>
</feature>
<proteinExistence type="predicted"/>
<evidence type="ECO:0000256" key="1">
    <source>
        <dbReference type="SAM" id="MobiDB-lite"/>
    </source>
</evidence>
<sequence length="135" mass="14709">MVAATISKRQLSISPIQNLPRVPQQKQINVSIRRHPPGVSSLCFSQIRGRRLKKGMGMGSRLKMFFCLLFTFALVSSARLSISTPAVSGEEAVWSVKGRSLMSVRLDDYGEASANKGHDPPSARKKGQGNGRKGL</sequence>
<dbReference type="AlphaFoldDB" id="A0AAV5I2U4"/>
<protein>
    <submittedName>
        <fullName evidence="3">Uncharacterized protein</fullName>
    </submittedName>
</protein>
<keyword evidence="4" id="KW-1185">Reference proteome</keyword>
<keyword evidence="2" id="KW-1133">Transmembrane helix</keyword>
<keyword evidence="2" id="KW-0812">Transmembrane</keyword>
<keyword evidence="2" id="KW-0472">Membrane</keyword>
<dbReference type="PANTHER" id="PTHR37177:SF4">
    <property type="entry name" value="PROTEIN PSY1"/>
    <property type="match status" value="1"/>
</dbReference>
<accession>A0AAV5I2U4</accession>
<gene>
    <name evidence="3" type="ORF">SLEP1_g6999</name>
</gene>
<dbReference type="EMBL" id="BPVZ01000007">
    <property type="protein sequence ID" value="GKU93405.1"/>
    <property type="molecule type" value="Genomic_DNA"/>
</dbReference>
<comment type="caution">
    <text evidence="3">The sequence shown here is derived from an EMBL/GenBank/DDBJ whole genome shotgun (WGS) entry which is preliminary data.</text>
</comment>
<organism evidence="3 4">
    <name type="scientific">Rubroshorea leprosula</name>
    <dbReference type="NCBI Taxonomy" id="152421"/>
    <lineage>
        <taxon>Eukaryota</taxon>
        <taxon>Viridiplantae</taxon>
        <taxon>Streptophyta</taxon>
        <taxon>Embryophyta</taxon>
        <taxon>Tracheophyta</taxon>
        <taxon>Spermatophyta</taxon>
        <taxon>Magnoliopsida</taxon>
        <taxon>eudicotyledons</taxon>
        <taxon>Gunneridae</taxon>
        <taxon>Pentapetalae</taxon>
        <taxon>rosids</taxon>
        <taxon>malvids</taxon>
        <taxon>Malvales</taxon>
        <taxon>Dipterocarpaceae</taxon>
        <taxon>Rubroshorea</taxon>
    </lineage>
</organism>
<evidence type="ECO:0000256" key="2">
    <source>
        <dbReference type="SAM" id="Phobius"/>
    </source>
</evidence>
<dbReference type="Proteomes" id="UP001054252">
    <property type="component" value="Unassembled WGS sequence"/>
</dbReference>
<reference evidence="3 4" key="1">
    <citation type="journal article" date="2021" name="Commun. Biol.">
        <title>The genome of Shorea leprosula (Dipterocarpaceae) highlights the ecological relevance of drought in aseasonal tropical rainforests.</title>
        <authorList>
            <person name="Ng K.K.S."/>
            <person name="Kobayashi M.J."/>
            <person name="Fawcett J.A."/>
            <person name="Hatakeyama M."/>
            <person name="Paape T."/>
            <person name="Ng C.H."/>
            <person name="Ang C.C."/>
            <person name="Tnah L.H."/>
            <person name="Lee C.T."/>
            <person name="Nishiyama T."/>
            <person name="Sese J."/>
            <person name="O'Brien M.J."/>
            <person name="Copetti D."/>
            <person name="Mohd Noor M.I."/>
            <person name="Ong R.C."/>
            <person name="Putra M."/>
            <person name="Sireger I.Z."/>
            <person name="Indrioko S."/>
            <person name="Kosugi Y."/>
            <person name="Izuno A."/>
            <person name="Isagi Y."/>
            <person name="Lee S.L."/>
            <person name="Shimizu K.K."/>
        </authorList>
    </citation>
    <scope>NUCLEOTIDE SEQUENCE [LARGE SCALE GENOMIC DNA]</scope>
    <source>
        <strain evidence="3">214</strain>
    </source>
</reference>
<evidence type="ECO:0000313" key="3">
    <source>
        <dbReference type="EMBL" id="GKU93405.1"/>
    </source>
</evidence>
<dbReference type="PANTHER" id="PTHR37177">
    <property type="entry name" value="PROTEIN PSY1"/>
    <property type="match status" value="1"/>
</dbReference>
<dbReference type="InterPro" id="IPR034430">
    <property type="entry name" value="PSY"/>
</dbReference>